<organism evidence="1 2">
    <name type="scientific">Dermacentor silvarum</name>
    <name type="common">Tick</name>
    <dbReference type="NCBI Taxonomy" id="543639"/>
    <lineage>
        <taxon>Eukaryota</taxon>
        <taxon>Metazoa</taxon>
        <taxon>Ecdysozoa</taxon>
        <taxon>Arthropoda</taxon>
        <taxon>Chelicerata</taxon>
        <taxon>Arachnida</taxon>
        <taxon>Acari</taxon>
        <taxon>Parasitiformes</taxon>
        <taxon>Ixodida</taxon>
        <taxon>Ixodoidea</taxon>
        <taxon>Ixodidae</taxon>
        <taxon>Rhipicephalinae</taxon>
        <taxon>Dermacentor</taxon>
    </lineage>
</organism>
<evidence type="ECO:0000313" key="1">
    <source>
        <dbReference type="EMBL" id="KAH7960577.1"/>
    </source>
</evidence>
<sequence length="177" mass="19263">MATKIHNSNIIGEGIEYEETMLIDSEGEIDDTPDNNTEEDGGYDNIDLEELTVQKLDDTDIRIDPKSATTSNAVAAAVQVQRDVQPEYDGTLEDKTTAADKTPDNVEPRNPETMDFSQEAAALTAGKRSREEFVGKKQEPGGGSDEPPPKTPGIRRSDLKPLPNLAAETRQADKPPP</sequence>
<dbReference type="EMBL" id="CM023472">
    <property type="protein sequence ID" value="KAH7960577.1"/>
    <property type="molecule type" value="Genomic_DNA"/>
</dbReference>
<evidence type="ECO:0000313" key="2">
    <source>
        <dbReference type="Proteomes" id="UP000821865"/>
    </source>
</evidence>
<reference evidence="1" key="1">
    <citation type="submission" date="2020-05" db="EMBL/GenBank/DDBJ databases">
        <title>Large-scale comparative analyses of tick genomes elucidate their genetic diversity and vector capacities.</title>
        <authorList>
            <person name="Jia N."/>
            <person name="Wang J."/>
            <person name="Shi W."/>
            <person name="Du L."/>
            <person name="Sun Y."/>
            <person name="Zhan W."/>
            <person name="Jiang J."/>
            <person name="Wang Q."/>
            <person name="Zhang B."/>
            <person name="Ji P."/>
            <person name="Sakyi L.B."/>
            <person name="Cui X."/>
            <person name="Yuan T."/>
            <person name="Jiang B."/>
            <person name="Yang W."/>
            <person name="Lam T.T.-Y."/>
            <person name="Chang Q."/>
            <person name="Ding S."/>
            <person name="Wang X."/>
            <person name="Zhu J."/>
            <person name="Ruan X."/>
            <person name="Zhao L."/>
            <person name="Wei J."/>
            <person name="Que T."/>
            <person name="Du C."/>
            <person name="Cheng J."/>
            <person name="Dai P."/>
            <person name="Han X."/>
            <person name="Huang E."/>
            <person name="Gao Y."/>
            <person name="Liu J."/>
            <person name="Shao H."/>
            <person name="Ye R."/>
            <person name="Li L."/>
            <person name="Wei W."/>
            <person name="Wang X."/>
            <person name="Wang C."/>
            <person name="Yang T."/>
            <person name="Huo Q."/>
            <person name="Li W."/>
            <person name="Guo W."/>
            <person name="Chen H."/>
            <person name="Zhou L."/>
            <person name="Ni X."/>
            <person name="Tian J."/>
            <person name="Zhou Y."/>
            <person name="Sheng Y."/>
            <person name="Liu T."/>
            <person name="Pan Y."/>
            <person name="Xia L."/>
            <person name="Li J."/>
            <person name="Zhao F."/>
            <person name="Cao W."/>
        </authorList>
    </citation>
    <scope>NUCLEOTIDE SEQUENCE</scope>
    <source>
        <strain evidence="1">Dsil-2018</strain>
    </source>
</reference>
<accession>A0ACB8D831</accession>
<dbReference type="Proteomes" id="UP000821865">
    <property type="component" value="Chromosome 3"/>
</dbReference>
<protein>
    <submittedName>
        <fullName evidence="1">Uncharacterized protein</fullName>
    </submittedName>
</protein>
<gene>
    <name evidence="1" type="ORF">HPB49_021288</name>
</gene>
<keyword evidence="2" id="KW-1185">Reference proteome</keyword>
<comment type="caution">
    <text evidence="1">The sequence shown here is derived from an EMBL/GenBank/DDBJ whole genome shotgun (WGS) entry which is preliminary data.</text>
</comment>
<name>A0ACB8D831_DERSI</name>
<proteinExistence type="predicted"/>